<keyword evidence="4" id="KW-0548">Nucleotidyltransferase</keyword>
<dbReference type="GO" id="GO:0000428">
    <property type="term" value="C:DNA-directed RNA polymerase complex"/>
    <property type="evidence" value="ECO:0007669"/>
    <property type="project" value="UniProtKB-KW"/>
</dbReference>
<proteinExistence type="predicted"/>
<dbReference type="GO" id="GO:0003899">
    <property type="term" value="F:DNA-directed RNA polymerase activity"/>
    <property type="evidence" value="ECO:0007669"/>
    <property type="project" value="UniProtKB-EC"/>
</dbReference>
<evidence type="ECO:0000256" key="2">
    <source>
        <dbReference type="ARBA" id="ARBA00022478"/>
    </source>
</evidence>
<evidence type="ECO:0000256" key="1">
    <source>
        <dbReference type="ARBA" id="ARBA00012418"/>
    </source>
</evidence>
<comment type="caution">
    <text evidence="7">The sequence shown here is derived from an EMBL/GenBank/DDBJ whole genome shotgun (WGS) entry which is preliminary data.</text>
</comment>
<evidence type="ECO:0000256" key="4">
    <source>
        <dbReference type="ARBA" id="ARBA00022695"/>
    </source>
</evidence>
<evidence type="ECO:0000256" key="3">
    <source>
        <dbReference type="ARBA" id="ARBA00022679"/>
    </source>
</evidence>
<sequence>MSAEERLLRAIFGEKAKDVRDTSLRLPHGERGKVVDVKIFSKEKGAELATGVSEMIEISIAQLRKVSVGDKLAGRYGNKGVIAKILPKEDMPFLPDGTPVDIILNPLGVISRMNIGQIFETHLGWALQNLGYKIANSVFQCVGEKYIKDELKRAGL</sequence>
<keyword evidence="3" id="KW-0808">Transferase</keyword>
<dbReference type="InterPro" id="IPR037033">
    <property type="entry name" value="DNA-dir_RNAP_su2_hyb_sf"/>
</dbReference>
<evidence type="ECO:0000313" key="7">
    <source>
        <dbReference type="EMBL" id="GAG63055.1"/>
    </source>
</evidence>
<name>X0Z1Q2_9ZZZZ</name>
<dbReference type="Gene3D" id="2.40.270.10">
    <property type="entry name" value="DNA-directed RNA polymerase, subunit 2, domain 6"/>
    <property type="match status" value="1"/>
</dbReference>
<dbReference type="GO" id="GO:0003677">
    <property type="term" value="F:DNA binding"/>
    <property type="evidence" value="ECO:0007669"/>
    <property type="project" value="InterPro"/>
</dbReference>
<evidence type="ECO:0000256" key="5">
    <source>
        <dbReference type="ARBA" id="ARBA00023163"/>
    </source>
</evidence>
<accession>X0Z1Q2</accession>
<keyword evidence="2" id="KW-0240">DNA-directed RNA polymerase</keyword>
<feature type="domain" description="DNA-directed RNA polymerase subunit 2 hybrid-binding" evidence="6">
    <location>
        <begin position="6"/>
        <end position="155"/>
    </location>
</feature>
<gene>
    <name evidence="7" type="ORF">S01H4_20286</name>
</gene>
<evidence type="ECO:0000259" key="6">
    <source>
        <dbReference type="Pfam" id="PF00562"/>
    </source>
</evidence>
<feature type="non-terminal residue" evidence="7">
    <location>
        <position position="156"/>
    </location>
</feature>
<dbReference type="InterPro" id="IPR007120">
    <property type="entry name" value="DNA-dir_RNAP_su2_dom"/>
</dbReference>
<reference evidence="7" key="1">
    <citation type="journal article" date="2014" name="Front. Microbiol.">
        <title>High frequency of phylogenetically diverse reductive dehalogenase-homologous genes in deep subseafloor sedimentary metagenomes.</title>
        <authorList>
            <person name="Kawai M."/>
            <person name="Futagami T."/>
            <person name="Toyoda A."/>
            <person name="Takaki Y."/>
            <person name="Nishi S."/>
            <person name="Hori S."/>
            <person name="Arai W."/>
            <person name="Tsubouchi T."/>
            <person name="Morono Y."/>
            <person name="Uchiyama I."/>
            <person name="Ito T."/>
            <person name="Fujiyama A."/>
            <person name="Inagaki F."/>
            <person name="Takami H."/>
        </authorList>
    </citation>
    <scope>NUCLEOTIDE SEQUENCE</scope>
    <source>
        <strain evidence="7">Expedition CK06-06</strain>
    </source>
</reference>
<dbReference type="GO" id="GO:0032549">
    <property type="term" value="F:ribonucleoside binding"/>
    <property type="evidence" value="ECO:0007669"/>
    <property type="project" value="InterPro"/>
</dbReference>
<keyword evidence="5" id="KW-0804">Transcription</keyword>
<organism evidence="7">
    <name type="scientific">marine sediment metagenome</name>
    <dbReference type="NCBI Taxonomy" id="412755"/>
    <lineage>
        <taxon>unclassified sequences</taxon>
        <taxon>metagenomes</taxon>
        <taxon>ecological metagenomes</taxon>
    </lineage>
</organism>
<dbReference type="InterPro" id="IPR015712">
    <property type="entry name" value="DNA-dir_RNA_pol_su2"/>
</dbReference>
<protein>
    <recommendedName>
        <fullName evidence="1">DNA-directed RNA polymerase</fullName>
        <ecNumber evidence="1">2.7.7.6</ecNumber>
    </recommendedName>
</protein>
<dbReference type="EMBL" id="BART01009111">
    <property type="protein sequence ID" value="GAG63055.1"/>
    <property type="molecule type" value="Genomic_DNA"/>
</dbReference>
<dbReference type="GO" id="GO:0006351">
    <property type="term" value="P:DNA-templated transcription"/>
    <property type="evidence" value="ECO:0007669"/>
    <property type="project" value="InterPro"/>
</dbReference>
<dbReference type="EC" id="2.7.7.6" evidence="1"/>
<dbReference type="AlphaFoldDB" id="X0Z1Q2"/>
<dbReference type="Pfam" id="PF00562">
    <property type="entry name" value="RNA_pol_Rpb2_6"/>
    <property type="match status" value="1"/>
</dbReference>
<dbReference type="SUPFAM" id="SSF64484">
    <property type="entry name" value="beta and beta-prime subunits of DNA dependent RNA-polymerase"/>
    <property type="match status" value="1"/>
</dbReference>
<dbReference type="PANTHER" id="PTHR20856">
    <property type="entry name" value="DNA-DIRECTED RNA POLYMERASE I SUBUNIT 2"/>
    <property type="match status" value="1"/>
</dbReference>